<organism evidence="7 8">
    <name type="scientific">Octopus sinensis</name>
    <name type="common">East Asian common octopus</name>
    <dbReference type="NCBI Taxonomy" id="2607531"/>
    <lineage>
        <taxon>Eukaryota</taxon>
        <taxon>Metazoa</taxon>
        <taxon>Spiralia</taxon>
        <taxon>Lophotrochozoa</taxon>
        <taxon>Mollusca</taxon>
        <taxon>Cephalopoda</taxon>
        <taxon>Coleoidea</taxon>
        <taxon>Octopodiformes</taxon>
        <taxon>Octopoda</taxon>
        <taxon>Incirrata</taxon>
        <taxon>Octopodidae</taxon>
        <taxon>Octopus</taxon>
    </lineage>
</organism>
<feature type="transmembrane region" description="Helical" evidence="5">
    <location>
        <begin position="237"/>
        <end position="254"/>
    </location>
</feature>
<dbReference type="InterPro" id="IPR001958">
    <property type="entry name" value="Tet-R_TetA/multi-R_MdtG-like"/>
</dbReference>
<reference evidence="8" key="1">
    <citation type="submission" date="2025-08" db="UniProtKB">
        <authorList>
            <consortium name="RefSeq"/>
        </authorList>
    </citation>
    <scope>IDENTIFICATION</scope>
</reference>
<dbReference type="RefSeq" id="XP_029650511.1">
    <property type="nucleotide sequence ID" value="XM_029794651.2"/>
</dbReference>
<dbReference type="InterPro" id="IPR020846">
    <property type="entry name" value="MFS_dom"/>
</dbReference>
<feature type="transmembrane region" description="Helical" evidence="5">
    <location>
        <begin position="304"/>
        <end position="321"/>
    </location>
</feature>
<evidence type="ECO:0000259" key="6">
    <source>
        <dbReference type="PROSITE" id="PS50850"/>
    </source>
</evidence>
<evidence type="ECO:0000256" key="2">
    <source>
        <dbReference type="ARBA" id="ARBA00022692"/>
    </source>
</evidence>
<feature type="transmembrane region" description="Helical" evidence="5">
    <location>
        <begin position="168"/>
        <end position="190"/>
    </location>
</feature>
<dbReference type="PRINTS" id="PR01035">
    <property type="entry name" value="TCRTETA"/>
</dbReference>
<evidence type="ECO:0000313" key="7">
    <source>
        <dbReference type="Proteomes" id="UP000515154"/>
    </source>
</evidence>
<sequence length="423" mass="46237">MRALRQRPDAYSQHTSMLPIYIVGFLDLLGVSMILPLIGPHVRDMGASSTVVGALGSVYGALQLFSSPIVGKWSDVTGRRLSLIVCMFFTAFGYSLIGFASSIAVIVAARVILGIFKHSLNISKSFIADTVPPSEQSSVLGTYNSFSSIGFIVGPTLGGHIAELPGGFFLMANLAGVIFLLNAVIVWILLPTAQRPTRATLQRLDSVLSPKKLISDEINFNPKRFFQSMRKIKWNQLWDMFAIRFLLGFSIIVFRSNLNIMLQSRFNISPRHNGYLTSYSGVVSTVAGFLVGSLTKLYKNEPRLFLSMSVFQVFILFMLGLSQSFIAFIIFFGALSLATSVMRVVGTRLMLLRGAQEGSGVLLGLSQSFMSIARMISPFISGILMEINVSIPAFLGAGATVLASILIFLYPQDKRPGLKVKKS</sequence>
<dbReference type="GO" id="GO:0016020">
    <property type="term" value="C:membrane"/>
    <property type="evidence" value="ECO:0007669"/>
    <property type="project" value="UniProtKB-SubCell"/>
</dbReference>
<dbReference type="Proteomes" id="UP000515154">
    <property type="component" value="Linkage group LG24"/>
</dbReference>
<proteinExistence type="predicted"/>
<keyword evidence="3 5" id="KW-1133">Transmembrane helix</keyword>
<feature type="transmembrane region" description="Helical" evidence="5">
    <location>
        <begin position="83"/>
        <end position="116"/>
    </location>
</feature>
<dbReference type="PANTHER" id="PTHR24002">
    <property type="entry name" value="SOLUTE CARRIER FAMILY 22 MEMBER 18"/>
    <property type="match status" value="1"/>
</dbReference>
<dbReference type="GO" id="GO:0022857">
    <property type="term" value="F:transmembrane transporter activity"/>
    <property type="evidence" value="ECO:0007669"/>
    <property type="project" value="InterPro"/>
</dbReference>
<feature type="transmembrane region" description="Helical" evidence="5">
    <location>
        <begin position="274"/>
        <end position="292"/>
    </location>
</feature>
<dbReference type="PANTHER" id="PTHR24002:SF3">
    <property type="entry name" value="SOLUTE CARRIER FAMILY 22 MEMBER 18"/>
    <property type="match status" value="1"/>
</dbReference>
<feature type="transmembrane region" description="Helical" evidence="5">
    <location>
        <begin position="358"/>
        <end position="377"/>
    </location>
</feature>
<feature type="transmembrane region" description="Helical" evidence="5">
    <location>
        <begin position="51"/>
        <end position="71"/>
    </location>
</feature>
<feature type="transmembrane region" description="Helical" evidence="5">
    <location>
        <begin position="20"/>
        <end position="39"/>
    </location>
</feature>
<feature type="domain" description="Major facilitator superfamily (MFS) profile" evidence="6">
    <location>
        <begin position="16"/>
        <end position="415"/>
    </location>
</feature>
<keyword evidence="7" id="KW-1185">Reference proteome</keyword>
<gene>
    <name evidence="8" type="primary">LOC115223918</name>
</gene>
<evidence type="ECO:0000256" key="1">
    <source>
        <dbReference type="ARBA" id="ARBA00004141"/>
    </source>
</evidence>
<dbReference type="InterPro" id="IPR036259">
    <property type="entry name" value="MFS_trans_sf"/>
</dbReference>
<accession>A0A6P7TND9</accession>
<dbReference type="SUPFAM" id="SSF103473">
    <property type="entry name" value="MFS general substrate transporter"/>
    <property type="match status" value="1"/>
</dbReference>
<dbReference type="AlphaFoldDB" id="A0A6P7TND9"/>
<keyword evidence="2 5" id="KW-0812">Transmembrane</keyword>
<feature type="transmembrane region" description="Helical" evidence="5">
    <location>
        <begin position="389"/>
        <end position="410"/>
    </location>
</feature>
<dbReference type="GO" id="GO:0005635">
    <property type="term" value="C:nuclear envelope"/>
    <property type="evidence" value="ECO:0007669"/>
    <property type="project" value="TreeGrafter"/>
</dbReference>
<dbReference type="InterPro" id="IPR011701">
    <property type="entry name" value="MFS"/>
</dbReference>
<evidence type="ECO:0000313" key="8">
    <source>
        <dbReference type="RefSeq" id="XP_029650511.1"/>
    </source>
</evidence>
<dbReference type="CDD" id="cd17390">
    <property type="entry name" value="MFS_MFSD9"/>
    <property type="match status" value="1"/>
</dbReference>
<dbReference type="KEGG" id="osn:115223918"/>
<evidence type="ECO:0000256" key="3">
    <source>
        <dbReference type="ARBA" id="ARBA00022989"/>
    </source>
</evidence>
<dbReference type="PROSITE" id="PS50850">
    <property type="entry name" value="MFS"/>
    <property type="match status" value="1"/>
</dbReference>
<feature type="transmembrane region" description="Helical" evidence="5">
    <location>
        <begin position="327"/>
        <end position="346"/>
    </location>
</feature>
<comment type="subcellular location">
    <subcellularLocation>
        <location evidence="1">Membrane</location>
        <topology evidence="1">Multi-pass membrane protein</topology>
    </subcellularLocation>
</comment>
<name>A0A6P7TND9_9MOLL</name>
<evidence type="ECO:0000256" key="4">
    <source>
        <dbReference type="ARBA" id="ARBA00023136"/>
    </source>
</evidence>
<dbReference type="Pfam" id="PF07690">
    <property type="entry name" value="MFS_1"/>
    <property type="match status" value="1"/>
</dbReference>
<keyword evidence="4 5" id="KW-0472">Membrane</keyword>
<protein>
    <submittedName>
        <fullName evidence="8">Major facilitator superfamily domain-containing protein 9 isoform X1</fullName>
    </submittedName>
</protein>
<evidence type="ECO:0000256" key="5">
    <source>
        <dbReference type="SAM" id="Phobius"/>
    </source>
</evidence>
<dbReference type="Gene3D" id="1.20.1250.20">
    <property type="entry name" value="MFS general substrate transporter like domains"/>
    <property type="match status" value="2"/>
</dbReference>